<dbReference type="EMBL" id="CZDF01000166">
    <property type="protein sequence ID" value="CUR33898.1"/>
    <property type="molecule type" value="Genomic_DNA"/>
</dbReference>
<reference evidence="2" key="1">
    <citation type="submission" date="2015-10" db="EMBL/GenBank/DDBJ databases">
        <authorList>
            <person name="Regsiter A."/>
            <person name="william w."/>
        </authorList>
    </citation>
    <scope>NUCLEOTIDE SEQUENCE [LARGE SCALE GENOMIC DNA]</scope>
</reference>
<keyword evidence="2" id="KW-1185">Reference proteome</keyword>
<dbReference type="RefSeq" id="WP_072716950.1">
    <property type="nucleotide sequence ID" value="NZ_LN889762.1"/>
</dbReference>
<gene>
    <name evidence="1" type="ORF">PL921460007</name>
</gene>
<organism evidence="1 2">
    <name type="scientific">Planktothrix tepida PCC 9214</name>
    <dbReference type="NCBI Taxonomy" id="671072"/>
    <lineage>
        <taxon>Bacteria</taxon>
        <taxon>Bacillati</taxon>
        <taxon>Cyanobacteriota</taxon>
        <taxon>Cyanophyceae</taxon>
        <taxon>Oscillatoriophycideae</taxon>
        <taxon>Oscillatoriales</taxon>
        <taxon>Microcoleaceae</taxon>
        <taxon>Planktothrix</taxon>
    </lineage>
</organism>
<evidence type="ECO:0000313" key="1">
    <source>
        <dbReference type="EMBL" id="CUR33898.1"/>
    </source>
</evidence>
<proteinExistence type="predicted"/>
<name>A0A1J1LPF6_9CYAN</name>
<dbReference type="STRING" id="671072.PL921460007"/>
<dbReference type="AlphaFoldDB" id="A0A1J1LPF6"/>
<dbReference type="Proteomes" id="UP000184315">
    <property type="component" value="Unassembled WGS sequence"/>
</dbReference>
<protein>
    <submittedName>
        <fullName evidence="1">Uncharacterized protein</fullName>
    </submittedName>
</protein>
<evidence type="ECO:0000313" key="2">
    <source>
        <dbReference type="Proteomes" id="UP000184315"/>
    </source>
</evidence>
<sequence>MDNPPLEQLNLLDTEYIDILTNSANPNFELELVKKGLDPTEARIKTLFITLAQRKPETPEQWQTFLDAWEQACGYRPTPEHLQLIENLFWNTDPNNNSSQ</sequence>
<dbReference type="OrthoDB" id="489212at2"/>
<accession>A0A1J1LPF6</accession>